<sequence>MEQRRVGTFAAGDTGPQRILAGGIHYFRIAPGDWRPALRRLRAMGLNSVDTYIPWNLHEMRKGEFDFSGIRDFAEFVRLAAEEGMYAILRPGPYICSEWDNGAIPAWLRQDRTTLRTAAPVFMDAVYRWYDEVIPRIASLQSTRGGSVIALQVDNDFGRQGTDPEYYPLLRDAVRERGIDVTVYTIETPGYLHNLGTAQSADGMVPTIWTEAESHVDIASFRERWPNHPLFVSEFVCGPIQHWGEPHLVHDPDYDAQQLETILASGADVSLYMAHGGTNFGLWNGANASGDDYRPAVTSYDYDAPISEHGELTRKFWTFREVLGRYHDLPDVPEDLLTPRTLPTQTAVPMSPAGSLLGSAEAVASQRTTTLWPPTFEDLGQTTGFVLHRRVLPEADRSRDLVLHGVADRALVFADGVLLGAVERGGPGRVTIPGGGTAPLTVEILVENLGRVNFGPSLGDRKGIVGGVQLDDAWLQEWETFGLELSETIDLGALSNPSASHASGPAFYVGTFDLAESGVTAFLRTPGWQKGIAWINGFCLGRYWSVGPQLTLYVPPSVARQGSNEIVLLELHPTDIPGDPEVVLVGSPDLGSSVPWQPPQR</sequence>
<accession>A0A2M9C0F9</accession>
<gene>
    <name evidence="8" type="ORF">CLV54_1509</name>
</gene>
<keyword evidence="3" id="KW-0326">Glycosidase</keyword>
<dbReference type="AlphaFoldDB" id="A0A2M9C0F9"/>
<evidence type="ECO:0000256" key="4">
    <source>
        <dbReference type="RuleBase" id="RU003679"/>
    </source>
</evidence>
<evidence type="ECO:0000259" key="6">
    <source>
        <dbReference type="Pfam" id="PF21317"/>
    </source>
</evidence>
<comment type="caution">
    <text evidence="8">The sequence shown here is derived from an EMBL/GenBank/DDBJ whole genome shotgun (WGS) entry which is preliminary data.</text>
</comment>
<dbReference type="InterPro" id="IPR017853">
    <property type="entry name" value="GH"/>
</dbReference>
<dbReference type="Pfam" id="PF21317">
    <property type="entry name" value="BetaGal_ABD_1"/>
    <property type="match status" value="1"/>
</dbReference>
<keyword evidence="9" id="KW-1185">Reference proteome</keyword>
<dbReference type="Gene3D" id="3.20.20.80">
    <property type="entry name" value="Glycosidases"/>
    <property type="match status" value="1"/>
</dbReference>
<keyword evidence="2" id="KW-0378">Hydrolase</keyword>
<feature type="domain" description="Glycoside hydrolase 35 catalytic" evidence="5">
    <location>
        <begin position="15"/>
        <end position="324"/>
    </location>
</feature>
<dbReference type="Pfam" id="PF01301">
    <property type="entry name" value="Glyco_hydro_35"/>
    <property type="match status" value="1"/>
</dbReference>
<evidence type="ECO:0000256" key="3">
    <source>
        <dbReference type="ARBA" id="ARBA00023295"/>
    </source>
</evidence>
<dbReference type="InterPro" id="IPR026283">
    <property type="entry name" value="B-gal_1-like"/>
</dbReference>
<dbReference type="GO" id="GO:0005975">
    <property type="term" value="P:carbohydrate metabolic process"/>
    <property type="evidence" value="ECO:0007669"/>
    <property type="project" value="InterPro"/>
</dbReference>
<evidence type="ECO:0000256" key="2">
    <source>
        <dbReference type="ARBA" id="ARBA00022801"/>
    </source>
</evidence>
<dbReference type="PIRSF" id="PIRSF006336">
    <property type="entry name" value="B-gal"/>
    <property type="match status" value="1"/>
</dbReference>
<dbReference type="InterPro" id="IPR048912">
    <property type="entry name" value="BetaGal1-like_ABD1"/>
</dbReference>
<evidence type="ECO:0000313" key="9">
    <source>
        <dbReference type="Proteomes" id="UP000230161"/>
    </source>
</evidence>
<comment type="similarity">
    <text evidence="1 4">Belongs to the glycosyl hydrolase 35 family.</text>
</comment>
<name>A0A2M9C0F9_9MICO</name>
<evidence type="ECO:0000259" key="5">
    <source>
        <dbReference type="Pfam" id="PF01301"/>
    </source>
</evidence>
<dbReference type="InterPro" id="IPR001944">
    <property type="entry name" value="Glycoside_Hdrlase_35"/>
</dbReference>
<organism evidence="8 9">
    <name type="scientific">Compostimonas suwonensis</name>
    <dbReference type="NCBI Taxonomy" id="1048394"/>
    <lineage>
        <taxon>Bacteria</taxon>
        <taxon>Bacillati</taxon>
        <taxon>Actinomycetota</taxon>
        <taxon>Actinomycetes</taxon>
        <taxon>Micrococcales</taxon>
        <taxon>Microbacteriaceae</taxon>
        <taxon>Compostimonas</taxon>
    </lineage>
</organism>
<evidence type="ECO:0000256" key="1">
    <source>
        <dbReference type="ARBA" id="ARBA00009809"/>
    </source>
</evidence>
<reference evidence="8 9" key="1">
    <citation type="submission" date="2017-11" db="EMBL/GenBank/DDBJ databases">
        <title>Genomic Encyclopedia of Archaeal and Bacterial Type Strains, Phase II (KMG-II): From Individual Species to Whole Genera.</title>
        <authorList>
            <person name="Goeker M."/>
        </authorList>
    </citation>
    <scope>NUCLEOTIDE SEQUENCE [LARGE SCALE GENOMIC DNA]</scope>
    <source>
        <strain evidence="8 9">DSM 25625</strain>
    </source>
</reference>
<dbReference type="SUPFAM" id="SSF49785">
    <property type="entry name" value="Galactose-binding domain-like"/>
    <property type="match status" value="1"/>
</dbReference>
<feature type="domain" description="Beta-galactosidase galactose-binding" evidence="7">
    <location>
        <begin position="505"/>
        <end position="564"/>
    </location>
</feature>
<dbReference type="InterPro" id="IPR048913">
    <property type="entry name" value="BetaGal_gal-bd"/>
</dbReference>
<dbReference type="InterPro" id="IPR008979">
    <property type="entry name" value="Galactose-bd-like_sf"/>
</dbReference>
<evidence type="ECO:0000313" key="8">
    <source>
        <dbReference type="EMBL" id="PJJ63833.1"/>
    </source>
</evidence>
<dbReference type="EMBL" id="PGFB01000002">
    <property type="protein sequence ID" value="PJJ63833.1"/>
    <property type="molecule type" value="Genomic_DNA"/>
</dbReference>
<dbReference type="SUPFAM" id="SSF51445">
    <property type="entry name" value="(Trans)glycosidases"/>
    <property type="match status" value="1"/>
</dbReference>
<evidence type="ECO:0000259" key="7">
    <source>
        <dbReference type="Pfam" id="PF21467"/>
    </source>
</evidence>
<dbReference type="Proteomes" id="UP000230161">
    <property type="component" value="Unassembled WGS sequence"/>
</dbReference>
<feature type="domain" description="Beta-galactosidase 1-like first all-beta" evidence="6">
    <location>
        <begin position="373"/>
        <end position="483"/>
    </location>
</feature>
<dbReference type="RefSeq" id="WP_100344288.1">
    <property type="nucleotide sequence ID" value="NZ_PGFB01000002.1"/>
</dbReference>
<dbReference type="OrthoDB" id="9813184at2"/>
<dbReference type="PRINTS" id="PR00742">
    <property type="entry name" value="GLHYDRLASE35"/>
</dbReference>
<protein>
    <submittedName>
        <fullName evidence="8">Beta-galactosidase</fullName>
    </submittedName>
</protein>
<dbReference type="Pfam" id="PF21467">
    <property type="entry name" value="BetaGal_gal-bd"/>
    <property type="match status" value="1"/>
</dbReference>
<dbReference type="InterPro" id="IPR031330">
    <property type="entry name" value="Gly_Hdrlase_35_cat"/>
</dbReference>
<dbReference type="Gene3D" id="2.60.120.260">
    <property type="entry name" value="Galactose-binding domain-like"/>
    <property type="match status" value="2"/>
</dbReference>
<dbReference type="GO" id="GO:0004565">
    <property type="term" value="F:beta-galactosidase activity"/>
    <property type="evidence" value="ECO:0007669"/>
    <property type="project" value="InterPro"/>
</dbReference>
<proteinExistence type="inferred from homology"/>
<dbReference type="PANTHER" id="PTHR23421">
    <property type="entry name" value="BETA-GALACTOSIDASE RELATED"/>
    <property type="match status" value="1"/>
</dbReference>